<protein>
    <recommendedName>
        <fullName evidence="6">Sugar phosphate transporter domain-containing protein</fullName>
    </recommendedName>
</protein>
<feature type="transmembrane region" description="Helical" evidence="5">
    <location>
        <begin position="198"/>
        <end position="215"/>
    </location>
</feature>
<evidence type="ECO:0000256" key="1">
    <source>
        <dbReference type="ARBA" id="ARBA00004141"/>
    </source>
</evidence>
<proteinExistence type="predicted"/>
<keyword evidence="4 5" id="KW-0472">Membrane</keyword>
<evidence type="ECO:0000256" key="3">
    <source>
        <dbReference type="ARBA" id="ARBA00022989"/>
    </source>
</evidence>
<feature type="transmembrane region" description="Helical" evidence="5">
    <location>
        <begin position="351"/>
        <end position="370"/>
    </location>
</feature>
<keyword evidence="8" id="KW-1185">Reference proteome</keyword>
<dbReference type="GeneID" id="28939300"/>
<dbReference type="InterPro" id="IPR004853">
    <property type="entry name" value="Sugar_P_trans_dom"/>
</dbReference>
<evidence type="ECO:0000259" key="6">
    <source>
        <dbReference type="Pfam" id="PF03151"/>
    </source>
</evidence>
<accession>A0A0W4ZUS4</accession>
<dbReference type="RefSeq" id="XP_018230791.1">
    <property type="nucleotide sequence ID" value="XM_018373045.1"/>
</dbReference>
<feature type="transmembrane region" description="Helical" evidence="5">
    <location>
        <begin position="259"/>
        <end position="286"/>
    </location>
</feature>
<comment type="caution">
    <text evidence="7">The sequence shown here is derived from an EMBL/GenBank/DDBJ whole genome shotgun (WGS) entry which is preliminary data.</text>
</comment>
<dbReference type="Pfam" id="PF03151">
    <property type="entry name" value="TPT"/>
    <property type="match status" value="1"/>
</dbReference>
<feature type="transmembrane region" description="Helical" evidence="5">
    <location>
        <begin position="171"/>
        <end position="191"/>
    </location>
</feature>
<dbReference type="OrthoDB" id="18894at2759"/>
<sequence>MADTIPLLKFSYGLKEQSHQYVNVDSCINLENNLNQNSNIFSSHSIKAKKDLLKNVWGNLVFIMLWFIFSIILSLYNKWMYSEKYFNFKFPLFSACLFLIIYDMVVDFILGVHILIEFCVSIVIMRLFPQYQPVNKGFEMKDHLMKIIPCGMATSLEIGLSNISLRTITLSFYTMCKSSSLGFVLLFAFIFGLEKISISLIIIIIIITVGVVMMASTQIEFVFEGFFMAITASAFGGLKWSLVQLMSLADSISFNPFSFIYFLSPSIFFTLMLMSLLVEGLMNIVYSPFWDYGINAIIILVFPGIIAFFMIISEFWLIKRTSVLTLSVAGICKEVITMGASAIFFKDRLTFINIIGFFITLTGIILYNFLKYYSLKEIESPRKLNRKTTPLINTDELFPLEPYDDIEDFSKR</sequence>
<feature type="transmembrane region" description="Helical" evidence="5">
    <location>
        <begin position="292"/>
        <end position="311"/>
    </location>
</feature>
<gene>
    <name evidence="7" type="ORF">T551_00781</name>
</gene>
<name>A0A0W4ZUS4_PNEJ7</name>
<feature type="transmembrane region" description="Helical" evidence="5">
    <location>
        <begin position="323"/>
        <end position="345"/>
    </location>
</feature>
<feature type="transmembrane region" description="Helical" evidence="5">
    <location>
        <begin position="85"/>
        <end position="102"/>
    </location>
</feature>
<evidence type="ECO:0000256" key="4">
    <source>
        <dbReference type="ARBA" id="ARBA00023136"/>
    </source>
</evidence>
<keyword evidence="2 5" id="KW-0812">Transmembrane</keyword>
<dbReference type="Proteomes" id="UP000053447">
    <property type="component" value="Unassembled WGS sequence"/>
</dbReference>
<reference evidence="8" key="1">
    <citation type="journal article" date="2016" name="Nat. Commun.">
        <title>Genome analysis of three Pneumocystis species reveals adaptation mechanisms to life exclusively in mammalian hosts.</title>
        <authorList>
            <person name="Ma L."/>
            <person name="Chen Z."/>
            <person name="Huang D.W."/>
            <person name="Kutty G."/>
            <person name="Ishihara M."/>
            <person name="Wang H."/>
            <person name="Abouelleil A."/>
            <person name="Bishop L."/>
            <person name="Davey E."/>
            <person name="Deng R."/>
            <person name="Deng X."/>
            <person name="Fan L."/>
            <person name="Fantoni G."/>
            <person name="Fitzgerald M."/>
            <person name="Gogineni E."/>
            <person name="Goldberg J.M."/>
            <person name="Handley G."/>
            <person name="Hu X."/>
            <person name="Huber C."/>
            <person name="Jiao X."/>
            <person name="Jones K."/>
            <person name="Levin J.Z."/>
            <person name="Liu Y."/>
            <person name="Macdonald P."/>
            <person name="Melnikov A."/>
            <person name="Raley C."/>
            <person name="Sassi M."/>
            <person name="Sherman B.T."/>
            <person name="Song X."/>
            <person name="Sykes S."/>
            <person name="Tran B."/>
            <person name="Walsh L."/>
            <person name="Xia Y."/>
            <person name="Yang J."/>
            <person name="Young S."/>
            <person name="Zeng Q."/>
            <person name="Zheng X."/>
            <person name="Stephens R."/>
            <person name="Nusbaum C."/>
            <person name="Birren B.W."/>
            <person name="Azadi P."/>
            <person name="Lempicki R.A."/>
            <person name="Cuomo C.A."/>
            <person name="Kovacs J.A."/>
        </authorList>
    </citation>
    <scope>NUCLEOTIDE SEQUENCE [LARGE SCALE GENOMIC DNA]</scope>
    <source>
        <strain evidence="8">RU7</strain>
    </source>
</reference>
<evidence type="ECO:0000313" key="8">
    <source>
        <dbReference type="Proteomes" id="UP000053447"/>
    </source>
</evidence>
<dbReference type="AlphaFoldDB" id="A0A0W4ZUS4"/>
<dbReference type="GO" id="GO:0016020">
    <property type="term" value="C:membrane"/>
    <property type="evidence" value="ECO:0007669"/>
    <property type="project" value="UniProtKB-SubCell"/>
</dbReference>
<dbReference type="VEuPathDB" id="FungiDB:T551_00781"/>
<dbReference type="EMBL" id="LFWA01000003">
    <property type="protein sequence ID" value="KTW32099.1"/>
    <property type="molecule type" value="Genomic_DNA"/>
</dbReference>
<evidence type="ECO:0000256" key="5">
    <source>
        <dbReference type="SAM" id="Phobius"/>
    </source>
</evidence>
<evidence type="ECO:0000256" key="2">
    <source>
        <dbReference type="ARBA" id="ARBA00022692"/>
    </source>
</evidence>
<organism evidence="7 8">
    <name type="scientific">Pneumocystis jirovecii (strain RU7)</name>
    <name type="common">Human pneumocystis pneumonia agent</name>
    <dbReference type="NCBI Taxonomy" id="1408657"/>
    <lineage>
        <taxon>Eukaryota</taxon>
        <taxon>Fungi</taxon>
        <taxon>Dikarya</taxon>
        <taxon>Ascomycota</taxon>
        <taxon>Taphrinomycotina</taxon>
        <taxon>Pneumocystomycetes</taxon>
        <taxon>Pneumocystaceae</taxon>
        <taxon>Pneumocystis</taxon>
    </lineage>
</organism>
<comment type="subcellular location">
    <subcellularLocation>
        <location evidence="1">Membrane</location>
        <topology evidence="1">Multi-pass membrane protein</topology>
    </subcellularLocation>
</comment>
<feature type="transmembrane region" description="Helical" evidence="5">
    <location>
        <begin position="221"/>
        <end position="238"/>
    </location>
</feature>
<feature type="transmembrane region" description="Helical" evidence="5">
    <location>
        <begin position="56"/>
        <end position="76"/>
    </location>
</feature>
<dbReference type="InterPro" id="IPR050186">
    <property type="entry name" value="TPT_transporter"/>
</dbReference>
<keyword evidence="3 5" id="KW-1133">Transmembrane helix</keyword>
<feature type="transmembrane region" description="Helical" evidence="5">
    <location>
        <begin position="108"/>
        <end position="127"/>
    </location>
</feature>
<dbReference type="PANTHER" id="PTHR11132">
    <property type="entry name" value="SOLUTE CARRIER FAMILY 35"/>
    <property type="match status" value="1"/>
</dbReference>
<dbReference type="STRING" id="1408657.A0A0W4ZUS4"/>
<feature type="domain" description="Sugar phosphate transporter" evidence="6">
    <location>
        <begin position="61"/>
        <end position="368"/>
    </location>
</feature>
<evidence type="ECO:0000313" key="7">
    <source>
        <dbReference type="EMBL" id="KTW32099.1"/>
    </source>
</evidence>